<dbReference type="Proteomes" id="UP000886998">
    <property type="component" value="Unassembled WGS sequence"/>
</dbReference>
<feature type="compositionally biased region" description="Basic and acidic residues" evidence="1">
    <location>
        <begin position="228"/>
        <end position="247"/>
    </location>
</feature>
<proteinExistence type="predicted"/>
<organism evidence="2 3">
    <name type="scientific">Trichonephila inaurata madagascariensis</name>
    <dbReference type="NCBI Taxonomy" id="2747483"/>
    <lineage>
        <taxon>Eukaryota</taxon>
        <taxon>Metazoa</taxon>
        <taxon>Ecdysozoa</taxon>
        <taxon>Arthropoda</taxon>
        <taxon>Chelicerata</taxon>
        <taxon>Arachnida</taxon>
        <taxon>Araneae</taxon>
        <taxon>Araneomorphae</taxon>
        <taxon>Entelegynae</taxon>
        <taxon>Araneoidea</taxon>
        <taxon>Nephilidae</taxon>
        <taxon>Trichonephila</taxon>
        <taxon>Trichonephila inaurata</taxon>
    </lineage>
</organism>
<feature type="compositionally biased region" description="Polar residues" evidence="1">
    <location>
        <begin position="99"/>
        <end position="120"/>
    </location>
</feature>
<feature type="region of interest" description="Disordered" evidence="1">
    <location>
        <begin position="167"/>
        <end position="451"/>
    </location>
</feature>
<dbReference type="OrthoDB" id="6430361at2759"/>
<dbReference type="EMBL" id="BMAV01015077">
    <property type="protein sequence ID" value="GFY64119.1"/>
    <property type="molecule type" value="Genomic_DNA"/>
</dbReference>
<feature type="compositionally biased region" description="Basic and acidic residues" evidence="1">
    <location>
        <begin position="209"/>
        <end position="218"/>
    </location>
</feature>
<feature type="compositionally biased region" description="Basic and acidic residues" evidence="1">
    <location>
        <begin position="314"/>
        <end position="323"/>
    </location>
</feature>
<name>A0A8X6Y3A8_9ARAC</name>
<sequence>MPGLSNNGDKNPQPSKAGLPPGRAINTTLPPNRPIPPGVNQNIPPDGGDSNHPRIPQTSLTVPGSNDPPPPSLPRSPLRTIIGPPNGPTGVGRPAAQRLINNGVSTNGIHDLNGNNSDPTTVVHAVNGAPLPSRPSLPISSQQVNGRNVQPGVLANTQPPRIGIQAVTVNEKDSSSKGEDAPINGQRNPKRLPQSNDEDKVFLKTPNALRREEAKKDIASSPTKNVSKKIDDGEKNGDVKNGKDKNGNGKNGVHNTSPTKRPLDKNGNGKNTSVSNSPTKKILKTNGTNGNNNKTDEKVSPVKSSVFKSSQESPTKKNGDSKPQESSSPTRKVGNKAPLNVSPAKKLNSKSPRGSPSPPRKRVVKSPLPSPKTARKSVLNQSSPTKLLGKNSTNLTLVPGRPLPATTTLIGQEKAEAKNDAKNDEPKNGEDDKQTAKTPDDKGKDKGKQSEASLIFDRLLTLCKRGDWLAVETLLNHLDGLQIPPDLTDSVSTF</sequence>
<feature type="compositionally biased region" description="Basic and acidic residues" evidence="1">
    <location>
        <begin position="170"/>
        <end position="180"/>
    </location>
</feature>
<protein>
    <submittedName>
        <fullName evidence="2">Uncharacterized protein</fullName>
    </submittedName>
</protein>
<feature type="compositionally biased region" description="Polar residues" evidence="1">
    <location>
        <begin position="1"/>
        <end position="14"/>
    </location>
</feature>
<evidence type="ECO:0000256" key="1">
    <source>
        <dbReference type="SAM" id="MobiDB-lite"/>
    </source>
</evidence>
<feature type="compositionally biased region" description="Low complexity" evidence="1">
    <location>
        <begin position="301"/>
        <end position="310"/>
    </location>
</feature>
<comment type="caution">
    <text evidence="2">The sequence shown here is derived from an EMBL/GenBank/DDBJ whole genome shotgun (WGS) entry which is preliminary data.</text>
</comment>
<reference evidence="2" key="1">
    <citation type="submission" date="2020-08" db="EMBL/GenBank/DDBJ databases">
        <title>Multicomponent nature underlies the extraordinary mechanical properties of spider dragline silk.</title>
        <authorList>
            <person name="Kono N."/>
            <person name="Nakamura H."/>
            <person name="Mori M."/>
            <person name="Yoshida Y."/>
            <person name="Ohtoshi R."/>
            <person name="Malay A.D."/>
            <person name="Moran D.A.P."/>
            <person name="Tomita M."/>
            <person name="Numata K."/>
            <person name="Arakawa K."/>
        </authorList>
    </citation>
    <scope>NUCLEOTIDE SEQUENCE</scope>
</reference>
<dbReference type="AlphaFoldDB" id="A0A8X6Y3A8"/>
<gene>
    <name evidence="2" type="primary">AVEN_238722_1</name>
    <name evidence="2" type="ORF">TNIN_60111</name>
</gene>
<feature type="region of interest" description="Disordered" evidence="1">
    <location>
        <begin position="1"/>
        <end position="120"/>
    </location>
</feature>
<feature type="compositionally biased region" description="Low complexity" evidence="1">
    <location>
        <begin position="284"/>
        <end position="293"/>
    </location>
</feature>
<accession>A0A8X6Y3A8</accession>
<keyword evidence="3" id="KW-1185">Reference proteome</keyword>
<feature type="compositionally biased region" description="Polar residues" evidence="1">
    <location>
        <begin position="268"/>
        <end position="278"/>
    </location>
</feature>
<feature type="compositionally biased region" description="Polar residues" evidence="1">
    <location>
        <begin position="378"/>
        <end position="396"/>
    </location>
</feature>
<feature type="compositionally biased region" description="Basic and acidic residues" evidence="1">
    <location>
        <begin position="413"/>
        <end position="449"/>
    </location>
</feature>
<evidence type="ECO:0000313" key="2">
    <source>
        <dbReference type="EMBL" id="GFY64119.1"/>
    </source>
</evidence>
<evidence type="ECO:0000313" key="3">
    <source>
        <dbReference type="Proteomes" id="UP000886998"/>
    </source>
</evidence>